<comment type="caution">
    <text evidence="1">The sequence shown here is derived from an EMBL/GenBank/DDBJ whole genome shotgun (WGS) entry which is preliminary data.</text>
</comment>
<sequence length="120" mass="13910">MLNNATCFKEIYIVCGRTDLRYGMENLAALVKSKSGNELFRPDVLYLFCGRRADRIKGLVWEGDGWLLLVKRLAGSRFVWPRNADEVKQLSQQQFEWLMAGLTITPKKMIQRVDPPEYIL</sequence>
<evidence type="ECO:0000313" key="2">
    <source>
        <dbReference type="Proteomes" id="UP001523565"/>
    </source>
</evidence>
<dbReference type="Proteomes" id="UP001523565">
    <property type="component" value="Unassembled WGS sequence"/>
</dbReference>
<dbReference type="EMBL" id="JAMZFV010000009">
    <property type="protein sequence ID" value="MCP1110154.1"/>
    <property type="molecule type" value="Genomic_DNA"/>
</dbReference>
<dbReference type="InterPro" id="IPR008878">
    <property type="entry name" value="Transposase_IS66_Orf2"/>
</dbReference>
<organism evidence="1 2">
    <name type="scientific">Ohessyouella blattaphilus</name>
    <dbReference type="NCBI Taxonomy" id="2949333"/>
    <lineage>
        <taxon>Bacteria</taxon>
        <taxon>Bacillati</taxon>
        <taxon>Bacillota</taxon>
        <taxon>Clostridia</taxon>
        <taxon>Lachnospirales</taxon>
        <taxon>Lachnospiraceae</taxon>
        <taxon>Ohessyouella</taxon>
    </lineage>
</organism>
<reference evidence="1 2" key="1">
    <citation type="journal article" date="2022" name="Genome Biol. Evol.">
        <title>Host diet, physiology and behaviors set the stage for Lachnospiraceae cladogenesis.</title>
        <authorList>
            <person name="Vera-Ponce De Leon A."/>
            <person name="Schneider M."/>
            <person name="Jahnes B.C."/>
            <person name="Sadowski V."/>
            <person name="Camuy-Velez L.A."/>
            <person name="Duan J."/>
            <person name="Sabree Z.L."/>
        </authorList>
    </citation>
    <scope>NUCLEOTIDE SEQUENCE [LARGE SCALE GENOMIC DNA]</scope>
    <source>
        <strain evidence="1 2">PAL227</strain>
    </source>
</reference>
<keyword evidence="2" id="KW-1185">Reference proteome</keyword>
<dbReference type="NCBIfam" id="NF033819">
    <property type="entry name" value="IS66_TnpB"/>
    <property type="match status" value="1"/>
</dbReference>
<evidence type="ECO:0000313" key="1">
    <source>
        <dbReference type="EMBL" id="MCP1110154.1"/>
    </source>
</evidence>
<protein>
    <submittedName>
        <fullName evidence="1">IS66 family insertion sequence element accessory protein TnpB</fullName>
    </submittedName>
</protein>
<dbReference type="PANTHER" id="PTHR36455:SF1">
    <property type="entry name" value="BLR8292 PROTEIN"/>
    <property type="match status" value="1"/>
</dbReference>
<dbReference type="Pfam" id="PF05717">
    <property type="entry name" value="TnpB_IS66"/>
    <property type="match status" value="1"/>
</dbReference>
<accession>A0ABT1EHI5</accession>
<name>A0ABT1EHI5_9FIRM</name>
<dbReference type="RefSeq" id="WP_262069033.1">
    <property type="nucleotide sequence ID" value="NZ_JAMXOC010000009.1"/>
</dbReference>
<dbReference type="PANTHER" id="PTHR36455">
    <property type="match status" value="1"/>
</dbReference>
<gene>
    <name evidence="1" type="primary">tnpB</name>
    <name evidence="1" type="ORF">NK118_07820</name>
</gene>
<proteinExistence type="predicted"/>